<name>K1RHU9_9ZZZZ</name>
<dbReference type="InterPro" id="IPR002104">
    <property type="entry name" value="Integrase_catalytic"/>
</dbReference>
<keyword evidence="6" id="KW-0238">DNA-binding</keyword>
<feature type="domain" description="Core-binding (CB)" evidence="10">
    <location>
        <begin position="5"/>
        <end position="92"/>
    </location>
</feature>
<dbReference type="CDD" id="cd00798">
    <property type="entry name" value="INT_XerDC_C"/>
    <property type="match status" value="1"/>
</dbReference>
<keyword evidence="4" id="KW-0159">Chromosome partition</keyword>
<dbReference type="NCBIfam" id="NF001399">
    <property type="entry name" value="PRK00283.1"/>
    <property type="match status" value="1"/>
</dbReference>
<evidence type="ECO:0000256" key="4">
    <source>
        <dbReference type="ARBA" id="ARBA00022829"/>
    </source>
</evidence>
<dbReference type="Gene3D" id="1.10.443.10">
    <property type="entry name" value="Intergrase catalytic core"/>
    <property type="match status" value="1"/>
</dbReference>
<dbReference type="PANTHER" id="PTHR30349:SF81">
    <property type="entry name" value="TYROSINE RECOMBINASE XERC"/>
    <property type="match status" value="1"/>
</dbReference>
<dbReference type="Pfam" id="PF02899">
    <property type="entry name" value="Phage_int_SAM_1"/>
    <property type="match status" value="1"/>
</dbReference>
<reference evidence="11" key="1">
    <citation type="journal article" date="2013" name="Environ. Microbiol.">
        <title>Microbiota from the distal guts of lean and obese adolescents exhibit partial functional redundancy besides clear differences in community structure.</title>
        <authorList>
            <person name="Ferrer M."/>
            <person name="Ruiz A."/>
            <person name="Lanza F."/>
            <person name="Haange S.B."/>
            <person name="Oberbach A."/>
            <person name="Till H."/>
            <person name="Bargiela R."/>
            <person name="Campoy C."/>
            <person name="Segura M.T."/>
            <person name="Richter M."/>
            <person name="von Bergen M."/>
            <person name="Seifert J."/>
            <person name="Suarez A."/>
        </authorList>
    </citation>
    <scope>NUCLEOTIDE SEQUENCE</scope>
</reference>
<dbReference type="AlphaFoldDB" id="K1RHU9"/>
<evidence type="ECO:0000256" key="1">
    <source>
        <dbReference type="ARBA" id="ARBA00004496"/>
    </source>
</evidence>
<dbReference type="InterPro" id="IPR004107">
    <property type="entry name" value="Integrase_SAM-like_N"/>
</dbReference>
<dbReference type="InterPro" id="IPR010998">
    <property type="entry name" value="Integrase_recombinase_N"/>
</dbReference>
<dbReference type="GO" id="GO:0007059">
    <property type="term" value="P:chromosome segregation"/>
    <property type="evidence" value="ECO:0007669"/>
    <property type="project" value="UniProtKB-KW"/>
</dbReference>
<evidence type="ECO:0000256" key="2">
    <source>
        <dbReference type="ARBA" id="ARBA00022490"/>
    </source>
</evidence>
<sequence>MVMKMDLEESITDFLNYCLIDKGLSDNTYLSYKNDLNMYKAFLHQKNISNPEKISSADVIEFIEYLQKKDHDEITTVARKLTTIKNYHAYLEKEKIAPINVTLGIKRPKLKKTIAKTLSMDDINTLLDINLLTPFDYRNKAMLELVYGTGLRVSELVNLTLNNIDFTNCIIRIVGKGNKERIIPLGEYSMYYLNLYMEKRPLLEKNNLCEKLFLNNHGKGITRQGFFKILKNLLEEKHLNVEASPHTLRHSFATHLLEGGADLKSIQEMLGHSDISTTRMYTHVTNQKVTHDYNEYHPREKKDKGEF</sequence>
<dbReference type="InterPro" id="IPR050090">
    <property type="entry name" value="Tyrosine_recombinase_XerCD"/>
</dbReference>
<dbReference type="GO" id="GO:0003677">
    <property type="term" value="F:DNA binding"/>
    <property type="evidence" value="ECO:0007669"/>
    <property type="project" value="UniProtKB-KW"/>
</dbReference>
<dbReference type="InterPro" id="IPR011010">
    <property type="entry name" value="DNA_brk_join_enz"/>
</dbReference>
<evidence type="ECO:0000256" key="8">
    <source>
        <dbReference type="ARBA" id="ARBA00023306"/>
    </source>
</evidence>
<comment type="caution">
    <text evidence="11">The sequence shown here is derived from an EMBL/GenBank/DDBJ whole genome shotgun (WGS) entry which is preliminary data.</text>
</comment>
<protein>
    <submittedName>
        <fullName evidence="11">Site-specific tyrosine recombinase XerD</fullName>
    </submittedName>
</protein>
<dbReference type="GO" id="GO:0015074">
    <property type="term" value="P:DNA integration"/>
    <property type="evidence" value="ECO:0007669"/>
    <property type="project" value="UniProtKB-KW"/>
</dbReference>
<evidence type="ECO:0000256" key="3">
    <source>
        <dbReference type="ARBA" id="ARBA00022618"/>
    </source>
</evidence>
<evidence type="ECO:0000313" key="11">
    <source>
        <dbReference type="EMBL" id="EKC45038.1"/>
    </source>
</evidence>
<dbReference type="Pfam" id="PF00589">
    <property type="entry name" value="Phage_integrase"/>
    <property type="match status" value="1"/>
</dbReference>
<dbReference type="GO" id="GO:0005737">
    <property type="term" value="C:cytoplasm"/>
    <property type="evidence" value="ECO:0007669"/>
    <property type="project" value="UniProtKB-SubCell"/>
</dbReference>
<evidence type="ECO:0000256" key="5">
    <source>
        <dbReference type="ARBA" id="ARBA00022908"/>
    </source>
</evidence>
<dbReference type="InterPro" id="IPR023009">
    <property type="entry name" value="Tyrosine_recombinase_XerC/XerD"/>
</dbReference>
<evidence type="ECO:0000259" key="9">
    <source>
        <dbReference type="PROSITE" id="PS51898"/>
    </source>
</evidence>
<dbReference type="EMBL" id="AJWZ01011490">
    <property type="protein sequence ID" value="EKC45038.1"/>
    <property type="molecule type" value="Genomic_DNA"/>
</dbReference>
<dbReference type="PROSITE" id="PS51898">
    <property type="entry name" value="TYR_RECOMBINASE"/>
    <property type="match status" value="1"/>
</dbReference>
<feature type="domain" description="Tyr recombinase" evidence="9">
    <location>
        <begin position="113"/>
        <end position="294"/>
    </location>
</feature>
<keyword evidence="8" id="KW-0131">Cell cycle</keyword>
<dbReference type="Gene3D" id="1.10.150.130">
    <property type="match status" value="1"/>
</dbReference>
<dbReference type="GO" id="GO:0006310">
    <property type="term" value="P:DNA recombination"/>
    <property type="evidence" value="ECO:0007669"/>
    <property type="project" value="UniProtKB-KW"/>
</dbReference>
<dbReference type="InterPro" id="IPR013762">
    <property type="entry name" value="Integrase-like_cat_sf"/>
</dbReference>
<comment type="subcellular location">
    <subcellularLocation>
        <location evidence="1">Cytoplasm</location>
    </subcellularLocation>
</comment>
<keyword evidence="7" id="KW-0233">DNA recombination</keyword>
<dbReference type="SUPFAM" id="SSF56349">
    <property type="entry name" value="DNA breaking-rejoining enzymes"/>
    <property type="match status" value="1"/>
</dbReference>
<dbReference type="InterPro" id="IPR044068">
    <property type="entry name" value="CB"/>
</dbReference>
<gene>
    <name evidence="11" type="ORF">OBE_17110</name>
</gene>
<keyword evidence="3" id="KW-0132">Cell division</keyword>
<keyword evidence="2" id="KW-0963">Cytoplasm</keyword>
<proteinExistence type="inferred from homology"/>
<dbReference type="PROSITE" id="PS51900">
    <property type="entry name" value="CB"/>
    <property type="match status" value="1"/>
</dbReference>
<evidence type="ECO:0000259" key="10">
    <source>
        <dbReference type="PROSITE" id="PS51900"/>
    </source>
</evidence>
<organism evidence="11">
    <name type="scientific">human gut metagenome</name>
    <dbReference type="NCBI Taxonomy" id="408170"/>
    <lineage>
        <taxon>unclassified sequences</taxon>
        <taxon>metagenomes</taxon>
        <taxon>organismal metagenomes</taxon>
    </lineage>
</organism>
<keyword evidence="5" id="KW-0229">DNA integration</keyword>
<evidence type="ECO:0000256" key="7">
    <source>
        <dbReference type="ARBA" id="ARBA00023172"/>
    </source>
</evidence>
<accession>K1RHU9</accession>
<evidence type="ECO:0000256" key="6">
    <source>
        <dbReference type="ARBA" id="ARBA00023125"/>
    </source>
</evidence>
<dbReference type="GO" id="GO:0051301">
    <property type="term" value="P:cell division"/>
    <property type="evidence" value="ECO:0007669"/>
    <property type="project" value="UniProtKB-KW"/>
</dbReference>
<dbReference type="HAMAP" id="MF_01808">
    <property type="entry name" value="Recomb_XerC_XerD"/>
    <property type="match status" value="1"/>
</dbReference>
<dbReference type="PANTHER" id="PTHR30349">
    <property type="entry name" value="PHAGE INTEGRASE-RELATED"/>
    <property type="match status" value="1"/>
</dbReference>